<reference evidence="3" key="1">
    <citation type="submission" date="2017-04" db="EMBL/GenBank/DDBJ databases">
        <authorList>
            <person name="Varghese N."/>
            <person name="Submissions S."/>
        </authorList>
    </citation>
    <scope>NUCLEOTIDE SEQUENCE [LARGE SCALE GENOMIC DNA]</scope>
    <source>
        <strain evidence="3">DSM 9293</strain>
    </source>
</reference>
<keyword evidence="3" id="KW-1185">Reference proteome</keyword>
<protein>
    <submittedName>
        <fullName evidence="2">Uncharacterized protein</fullName>
    </submittedName>
</protein>
<evidence type="ECO:0000313" key="2">
    <source>
        <dbReference type="EMBL" id="SMC08200.1"/>
    </source>
</evidence>
<gene>
    <name evidence="2" type="ORF">SAMN00768000_3739</name>
</gene>
<dbReference type="EMBL" id="FWWY01000002">
    <property type="protein sequence ID" value="SMC08200.1"/>
    <property type="molecule type" value="Genomic_DNA"/>
</dbReference>
<dbReference type="InterPro" id="IPR053842">
    <property type="entry name" value="NikA-like"/>
</dbReference>
<dbReference type="RefSeq" id="WP_423242306.1">
    <property type="nucleotide sequence ID" value="NZ_FWWY01000002.1"/>
</dbReference>
<dbReference type="AlphaFoldDB" id="A0A1W1WQA8"/>
<dbReference type="Pfam" id="PF21983">
    <property type="entry name" value="NikA-like"/>
    <property type="match status" value="1"/>
</dbReference>
<dbReference type="Proteomes" id="UP000192660">
    <property type="component" value="Unassembled WGS sequence"/>
</dbReference>
<organism evidence="2 3">
    <name type="scientific">Sulfobacillus thermosulfidooxidans (strain DSM 9293 / VKM B-1269 / AT-1)</name>
    <dbReference type="NCBI Taxonomy" id="929705"/>
    <lineage>
        <taxon>Bacteria</taxon>
        <taxon>Bacillati</taxon>
        <taxon>Bacillota</taxon>
        <taxon>Clostridia</taxon>
        <taxon>Eubacteriales</taxon>
        <taxon>Clostridiales Family XVII. Incertae Sedis</taxon>
        <taxon>Sulfobacillus</taxon>
    </lineage>
</organism>
<name>A0A1W1WQA8_SULTA</name>
<sequence>MAASTPHTIRFYCTEDEYRALRDRMAHAGFSSLSAYIASLIQQEHPERSDNHGPSASSPTANSPESRPDHP</sequence>
<feature type="compositionally biased region" description="Polar residues" evidence="1">
    <location>
        <begin position="52"/>
        <end position="65"/>
    </location>
</feature>
<accession>A0A1W1WQA8</accession>
<evidence type="ECO:0000256" key="1">
    <source>
        <dbReference type="SAM" id="MobiDB-lite"/>
    </source>
</evidence>
<feature type="region of interest" description="Disordered" evidence="1">
    <location>
        <begin position="41"/>
        <end position="71"/>
    </location>
</feature>
<evidence type="ECO:0000313" key="3">
    <source>
        <dbReference type="Proteomes" id="UP000192660"/>
    </source>
</evidence>
<proteinExistence type="predicted"/>